<dbReference type="Proteomes" id="UP000257479">
    <property type="component" value="Unassembled WGS sequence"/>
</dbReference>
<evidence type="ECO:0000313" key="1">
    <source>
        <dbReference type="EMBL" id="HAN24934.1"/>
    </source>
</evidence>
<organism evidence="1 2">
    <name type="scientific">Microbacterium ginsengisoli</name>
    <dbReference type="NCBI Taxonomy" id="400772"/>
    <lineage>
        <taxon>Bacteria</taxon>
        <taxon>Bacillati</taxon>
        <taxon>Actinomycetota</taxon>
        <taxon>Actinomycetes</taxon>
        <taxon>Micrococcales</taxon>
        <taxon>Microbacteriaceae</taxon>
        <taxon>Microbacterium</taxon>
    </lineage>
</organism>
<comment type="caution">
    <text evidence="1">The sequence shown here is derived from an EMBL/GenBank/DDBJ whole genome shotgun (WGS) entry which is preliminary data.</text>
</comment>
<gene>
    <name evidence="1" type="ORF">DCP95_10240</name>
</gene>
<sequence>MNGQVFGQRGCLLLRIRCFAVNVTVSPSEAARWTYSATFSSQAGRAEVSRALARTSSGSIVKVAGVMRASYLQLHSQPSVSVHHQVFLTTAVHASIPANTSSSASAATSTIRSGRFA</sequence>
<protein>
    <submittedName>
        <fullName evidence="1">Uncharacterized protein</fullName>
    </submittedName>
</protein>
<dbReference type="EMBL" id="DMNG01000172">
    <property type="protein sequence ID" value="HAN24934.1"/>
    <property type="molecule type" value="Genomic_DNA"/>
</dbReference>
<evidence type="ECO:0000313" key="2">
    <source>
        <dbReference type="Proteomes" id="UP000257479"/>
    </source>
</evidence>
<name>A0A3C1KEX8_9MICO</name>
<proteinExistence type="predicted"/>
<dbReference type="AlphaFoldDB" id="A0A3C1KEX8"/>
<reference evidence="1 2" key="1">
    <citation type="journal article" date="2018" name="Nat. Biotechnol.">
        <title>A standardized bacterial taxonomy based on genome phylogeny substantially revises the tree of life.</title>
        <authorList>
            <person name="Parks D.H."/>
            <person name="Chuvochina M."/>
            <person name="Waite D.W."/>
            <person name="Rinke C."/>
            <person name="Skarshewski A."/>
            <person name="Chaumeil P.A."/>
            <person name="Hugenholtz P."/>
        </authorList>
    </citation>
    <scope>NUCLEOTIDE SEQUENCE [LARGE SCALE GENOMIC DNA]</scope>
    <source>
        <strain evidence="1">UBA9152</strain>
    </source>
</reference>
<accession>A0A3C1KEX8</accession>